<evidence type="ECO:0000313" key="2">
    <source>
        <dbReference type="Proteomes" id="UP000615446"/>
    </source>
</evidence>
<dbReference type="Proteomes" id="UP000615446">
    <property type="component" value="Unassembled WGS sequence"/>
</dbReference>
<dbReference type="PANTHER" id="PTHR19446">
    <property type="entry name" value="REVERSE TRANSCRIPTASES"/>
    <property type="match status" value="1"/>
</dbReference>
<reference evidence="1" key="1">
    <citation type="submission" date="2019-10" db="EMBL/GenBank/DDBJ databases">
        <title>Conservation and host-specific expression of non-tandemly repeated heterogenous ribosome RNA gene in arbuscular mycorrhizal fungi.</title>
        <authorList>
            <person name="Maeda T."/>
            <person name="Kobayashi Y."/>
            <person name="Nakagawa T."/>
            <person name="Ezawa T."/>
            <person name="Yamaguchi K."/>
            <person name="Bino T."/>
            <person name="Nishimoto Y."/>
            <person name="Shigenobu S."/>
            <person name="Kawaguchi M."/>
        </authorList>
    </citation>
    <scope>NUCLEOTIDE SEQUENCE</scope>
    <source>
        <strain evidence="1">HR1</strain>
    </source>
</reference>
<dbReference type="EMBL" id="BLAL01000004">
    <property type="protein sequence ID" value="GES72693.1"/>
    <property type="molecule type" value="Genomic_DNA"/>
</dbReference>
<dbReference type="AlphaFoldDB" id="A0A8H3QAJ6"/>
<dbReference type="OrthoDB" id="5598377at2759"/>
<proteinExistence type="predicted"/>
<name>A0A8H3QAJ6_9GLOM</name>
<sequence length="177" mass="20681">MTTLTTITFGSKKHLTNYEDSTYHMITTMNGQQFYLGNTSRIPSKTIYSNITDLPQQWQDIYQQKMTPIKDQKPLLTPITNHELTETLKSLPNNKAAGPNGLTYEIWKKFPKTYHNIILTLFNDILATQIIPSKWQEALLYPIPKLEYWNCDLSKIRPIILLDTFRKIFSKIITNRL</sequence>
<organism evidence="1 2">
    <name type="scientific">Rhizophagus clarus</name>
    <dbReference type="NCBI Taxonomy" id="94130"/>
    <lineage>
        <taxon>Eukaryota</taxon>
        <taxon>Fungi</taxon>
        <taxon>Fungi incertae sedis</taxon>
        <taxon>Mucoromycota</taxon>
        <taxon>Glomeromycotina</taxon>
        <taxon>Glomeromycetes</taxon>
        <taxon>Glomerales</taxon>
        <taxon>Glomeraceae</taxon>
        <taxon>Rhizophagus</taxon>
    </lineage>
</organism>
<protein>
    <submittedName>
        <fullName evidence="1">Tbingi protein</fullName>
    </submittedName>
</protein>
<evidence type="ECO:0000313" key="1">
    <source>
        <dbReference type="EMBL" id="GES72693.1"/>
    </source>
</evidence>
<accession>A0A8H3QAJ6</accession>
<comment type="caution">
    <text evidence="1">The sequence shown here is derived from an EMBL/GenBank/DDBJ whole genome shotgun (WGS) entry which is preliminary data.</text>
</comment>
<gene>
    <name evidence="1" type="ORF">RCL2_000024900</name>
</gene>